<dbReference type="Gene3D" id="4.10.280.10">
    <property type="entry name" value="Helix-loop-helix DNA-binding domain"/>
    <property type="match status" value="1"/>
</dbReference>
<accession>A0A1L8CS12</accession>
<dbReference type="GO" id="GO:0043937">
    <property type="term" value="P:regulation of sporulation"/>
    <property type="evidence" value="ECO:0007669"/>
    <property type="project" value="InterPro"/>
</dbReference>
<dbReference type="EMBL" id="BDJK01000003">
    <property type="protein sequence ID" value="GAV21703.1"/>
    <property type="molecule type" value="Genomic_DNA"/>
</dbReference>
<dbReference type="InterPro" id="IPR018540">
    <property type="entry name" value="Spo0E-like"/>
</dbReference>
<sequence length="61" mass="7510">MKQIWAKIQKEREKLVELYEQKKDFRDAEVYSLSQALDELVVKYMKKQLQNPEDRLWPEPK</sequence>
<protein>
    <submittedName>
        <fullName evidence="1">Spo0E family sporulation regulatory protein-aspartic acid phosphatase</fullName>
    </submittedName>
</protein>
<organism evidence="1 2">
    <name type="scientific">Carboxydothermus pertinax</name>
    <dbReference type="NCBI Taxonomy" id="870242"/>
    <lineage>
        <taxon>Bacteria</taxon>
        <taxon>Bacillati</taxon>
        <taxon>Bacillota</taxon>
        <taxon>Clostridia</taxon>
        <taxon>Thermoanaerobacterales</taxon>
        <taxon>Thermoanaerobacteraceae</taxon>
        <taxon>Carboxydothermus</taxon>
    </lineage>
</organism>
<dbReference type="SUPFAM" id="SSF140500">
    <property type="entry name" value="BAS1536-like"/>
    <property type="match status" value="1"/>
</dbReference>
<dbReference type="OrthoDB" id="1725883at2"/>
<dbReference type="Proteomes" id="UP000187485">
    <property type="component" value="Unassembled WGS sequence"/>
</dbReference>
<dbReference type="AlphaFoldDB" id="A0A1L8CS12"/>
<dbReference type="Pfam" id="PF09388">
    <property type="entry name" value="SpoOE-like"/>
    <property type="match status" value="1"/>
</dbReference>
<gene>
    <name evidence="1" type="ORF">cpu_02130</name>
</gene>
<evidence type="ECO:0000313" key="1">
    <source>
        <dbReference type="EMBL" id="GAV21703.1"/>
    </source>
</evidence>
<dbReference type="InterPro" id="IPR037208">
    <property type="entry name" value="Spo0E-like_sf"/>
</dbReference>
<comment type="caution">
    <text evidence="1">The sequence shown here is derived from an EMBL/GenBank/DDBJ whole genome shotgun (WGS) entry which is preliminary data.</text>
</comment>
<proteinExistence type="predicted"/>
<evidence type="ECO:0000313" key="2">
    <source>
        <dbReference type="Proteomes" id="UP000187485"/>
    </source>
</evidence>
<dbReference type="GO" id="GO:0046983">
    <property type="term" value="F:protein dimerization activity"/>
    <property type="evidence" value="ECO:0007669"/>
    <property type="project" value="InterPro"/>
</dbReference>
<dbReference type="InterPro" id="IPR036638">
    <property type="entry name" value="HLH_DNA-bd_sf"/>
</dbReference>
<name>A0A1L8CS12_9THEO</name>
<keyword evidence="2" id="KW-1185">Reference proteome</keyword>
<dbReference type="RefSeq" id="WP_075858151.1">
    <property type="nucleotide sequence ID" value="NZ_BDJK01000003.1"/>
</dbReference>
<reference evidence="2" key="1">
    <citation type="submission" date="2016-12" db="EMBL/GenBank/DDBJ databases">
        <title>Draft Genome Sequences od Carboxydothermus pertinax and islandicus, Hydrogenogenic Carboxydotrophic Bacteria.</title>
        <authorList>
            <person name="Fukuyama Y."/>
            <person name="Ohmae K."/>
            <person name="Yoneda Y."/>
            <person name="Yoshida T."/>
            <person name="Sako Y."/>
        </authorList>
    </citation>
    <scope>NUCLEOTIDE SEQUENCE [LARGE SCALE GENOMIC DNA]</scope>
    <source>
        <strain evidence="2">Ug1</strain>
    </source>
</reference>
<dbReference type="STRING" id="870242.cpu_02130"/>